<dbReference type="AlphaFoldDB" id="A0A1S8NBI3"/>
<evidence type="ECO:0000313" key="3">
    <source>
        <dbReference type="Proteomes" id="UP000191154"/>
    </source>
</evidence>
<dbReference type="GO" id="GO:0008168">
    <property type="term" value="F:methyltransferase activity"/>
    <property type="evidence" value="ECO:0007669"/>
    <property type="project" value="UniProtKB-KW"/>
</dbReference>
<dbReference type="CDD" id="cd02440">
    <property type="entry name" value="AdoMet_MTases"/>
    <property type="match status" value="1"/>
</dbReference>
<dbReference type="SUPFAM" id="SSF53335">
    <property type="entry name" value="S-adenosyl-L-methionine-dependent methyltransferases"/>
    <property type="match status" value="1"/>
</dbReference>
<keyword evidence="2" id="KW-0489">Methyltransferase</keyword>
<dbReference type="PANTHER" id="PTHR43591">
    <property type="entry name" value="METHYLTRANSFERASE"/>
    <property type="match status" value="1"/>
</dbReference>
<gene>
    <name evidence="2" type="primary">ycgJ_2</name>
    <name evidence="2" type="ORF">CLOSAC_18390</name>
</gene>
<dbReference type="RefSeq" id="WP_077865146.1">
    <property type="nucleotide sequence ID" value="NZ_LZYZ01000003.1"/>
</dbReference>
<reference evidence="2 3" key="1">
    <citation type="submission" date="2016-05" db="EMBL/GenBank/DDBJ databases">
        <title>Microbial solvent formation.</title>
        <authorList>
            <person name="Poehlein A."/>
            <person name="Montoya Solano J.D."/>
            <person name="Flitsch S."/>
            <person name="Krabben P."/>
            <person name="Duerre P."/>
            <person name="Daniel R."/>
        </authorList>
    </citation>
    <scope>NUCLEOTIDE SEQUENCE [LARGE SCALE GENOMIC DNA]</scope>
    <source>
        <strain evidence="2 3">L1-8</strain>
    </source>
</reference>
<keyword evidence="2" id="KW-0808">Transferase</keyword>
<dbReference type="InterPro" id="IPR029063">
    <property type="entry name" value="SAM-dependent_MTases_sf"/>
</dbReference>
<evidence type="ECO:0000313" key="2">
    <source>
        <dbReference type="EMBL" id="OOM13753.1"/>
    </source>
</evidence>
<feature type="domain" description="Methyltransferase" evidence="1">
    <location>
        <begin position="37"/>
        <end position="150"/>
    </location>
</feature>
<proteinExistence type="predicted"/>
<accession>A0A1S8NBI3</accession>
<dbReference type="EMBL" id="LZYZ01000003">
    <property type="protein sequence ID" value="OOM13753.1"/>
    <property type="molecule type" value="Genomic_DNA"/>
</dbReference>
<evidence type="ECO:0000259" key="1">
    <source>
        <dbReference type="Pfam" id="PF13847"/>
    </source>
</evidence>
<dbReference type="EC" id="2.1.1.-" evidence="2"/>
<dbReference type="Gene3D" id="3.40.50.150">
    <property type="entry name" value="Vaccinia Virus protein VP39"/>
    <property type="match status" value="1"/>
</dbReference>
<dbReference type="GO" id="GO:0032259">
    <property type="term" value="P:methylation"/>
    <property type="evidence" value="ECO:0007669"/>
    <property type="project" value="UniProtKB-KW"/>
</dbReference>
<sequence>MSSVEYFDNVAVNWNKMRSEYFKDEVREKILGKIDVKNKVIGDLGCGTGFISLGLADKGADIVFAIDQSFNMLNELKKEISKKDFNNIFPIRSTLDQLSLFNDSLDIITINMALHHVVEPSQSIREMHRVLKFGGRLIISDVYKHDGEWAKEEMHDEWLGFSENEIKEWLESIGFKKIEIEDTKLKAIGVSRKGEYTETGIFLATAVK</sequence>
<dbReference type="Proteomes" id="UP000191154">
    <property type="component" value="Unassembled WGS sequence"/>
</dbReference>
<protein>
    <submittedName>
        <fullName evidence="2">Putative methyltransferase YcgJ</fullName>
        <ecNumber evidence="2">2.1.1.-</ecNumber>
    </submittedName>
</protein>
<organism evidence="2 3">
    <name type="scientific">Clostridium saccharobutylicum</name>
    <dbReference type="NCBI Taxonomy" id="169679"/>
    <lineage>
        <taxon>Bacteria</taxon>
        <taxon>Bacillati</taxon>
        <taxon>Bacillota</taxon>
        <taxon>Clostridia</taxon>
        <taxon>Eubacteriales</taxon>
        <taxon>Clostridiaceae</taxon>
        <taxon>Clostridium</taxon>
    </lineage>
</organism>
<dbReference type="InterPro" id="IPR025714">
    <property type="entry name" value="Methyltranfer_dom"/>
</dbReference>
<name>A0A1S8NBI3_CLOSA</name>
<dbReference type="Pfam" id="PF13847">
    <property type="entry name" value="Methyltransf_31"/>
    <property type="match status" value="1"/>
</dbReference>
<comment type="caution">
    <text evidence="2">The sequence shown here is derived from an EMBL/GenBank/DDBJ whole genome shotgun (WGS) entry which is preliminary data.</text>
</comment>